<sequence length="164" mass="18905">MSIENLNAVHYTAEEKNTSISSLTTLENTLNSKFKNLSPEERVRFGSVHEQNKLFVNKVKDFRHSQAGLSSPDVDWAAFQEDVASREYLQSMIARLESLTQSLKNNKILHDYDCYHMALTDYDYTKYKVNTKQAGYEVKIKELSQFFTRSKSAPTPIKPEEPTE</sequence>
<keyword evidence="2" id="KW-1185">Reference proteome</keyword>
<name>A0A940XDX0_9FLAO</name>
<reference evidence="1 2" key="1">
    <citation type="submission" date="2021-03" db="EMBL/GenBank/DDBJ databases">
        <title>Flavobacterium Flabelliformis Sp. Nov. And Flavobacterium Geliluteum Sp. Nov., Two Novel Multidrug Resistant Psychrophilic Species Isolated From Antarctica.</title>
        <authorList>
            <person name="Kralova S."/>
            <person name="Busse H.J."/>
            <person name="Bezdicek M."/>
            <person name="Nykrynova M."/>
            <person name="Kroupova E."/>
            <person name="Krsek D."/>
            <person name="Sedlacek I."/>
        </authorList>
    </citation>
    <scope>NUCLEOTIDE SEQUENCE [LARGE SCALE GENOMIC DNA]</scope>
    <source>
        <strain evidence="1 2">P7388</strain>
    </source>
</reference>
<dbReference type="AlphaFoldDB" id="A0A940XDX0"/>
<gene>
    <name evidence="1" type="ORF">J3495_07860</name>
</gene>
<dbReference type="Proteomes" id="UP000675047">
    <property type="component" value="Unassembled WGS sequence"/>
</dbReference>
<comment type="caution">
    <text evidence="1">The sequence shown here is derived from an EMBL/GenBank/DDBJ whole genome shotgun (WGS) entry which is preliminary data.</text>
</comment>
<accession>A0A940XDX0</accession>
<dbReference type="RefSeq" id="WP_210666009.1">
    <property type="nucleotide sequence ID" value="NZ_JAGFBV010000010.1"/>
</dbReference>
<dbReference type="EMBL" id="JAGFBV010000010">
    <property type="protein sequence ID" value="MBP4138005.1"/>
    <property type="molecule type" value="Genomic_DNA"/>
</dbReference>
<evidence type="ECO:0000313" key="2">
    <source>
        <dbReference type="Proteomes" id="UP000675047"/>
    </source>
</evidence>
<proteinExistence type="predicted"/>
<protein>
    <submittedName>
        <fullName evidence="1">Uncharacterized protein</fullName>
    </submittedName>
</protein>
<evidence type="ECO:0000313" key="1">
    <source>
        <dbReference type="EMBL" id="MBP4138005.1"/>
    </source>
</evidence>
<organism evidence="1 2">
    <name type="scientific">Flavobacterium geliluteum</name>
    <dbReference type="NCBI Taxonomy" id="2816120"/>
    <lineage>
        <taxon>Bacteria</taxon>
        <taxon>Pseudomonadati</taxon>
        <taxon>Bacteroidota</taxon>
        <taxon>Flavobacteriia</taxon>
        <taxon>Flavobacteriales</taxon>
        <taxon>Flavobacteriaceae</taxon>
        <taxon>Flavobacterium</taxon>
    </lineage>
</organism>